<dbReference type="GO" id="GO:0043683">
    <property type="term" value="P:type IV pilus assembly"/>
    <property type="evidence" value="ECO:0007669"/>
    <property type="project" value="InterPro"/>
</dbReference>
<evidence type="ECO:0000313" key="2">
    <source>
        <dbReference type="Proteomes" id="UP000288983"/>
    </source>
</evidence>
<name>A0A443ZZS0_9PSED</name>
<dbReference type="AlphaFoldDB" id="A0A443ZZS0"/>
<dbReference type="InterPro" id="IPR014717">
    <property type="entry name" value="Transl_elong_EF1B/ribsomal_bS6"/>
</dbReference>
<protein>
    <recommendedName>
        <fullName evidence="3">Pilus assembly protein PilP</fullName>
    </recommendedName>
</protein>
<organism evidence="1 2">
    <name type="scientific">Pseudomonas alkylphenolica</name>
    <dbReference type="NCBI Taxonomy" id="237609"/>
    <lineage>
        <taxon>Bacteria</taxon>
        <taxon>Pseudomonadati</taxon>
        <taxon>Pseudomonadota</taxon>
        <taxon>Gammaproteobacteria</taxon>
        <taxon>Pseudomonadales</taxon>
        <taxon>Pseudomonadaceae</taxon>
        <taxon>Pseudomonas</taxon>
    </lineage>
</organism>
<reference evidence="1 2" key="1">
    <citation type="submission" date="2018-06" db="EMBL/GenBank/DDBJ databases">
        <title>Bacteria isolated from soil of Wuhan.</title>
        <authorList>
            <person name="Wei X."/>
            <person name="Chunhua H."/>
        </authorList>
    </citation>
    <scope>NUCLEOTIDE SEQUENCE [LARGE SCALE GENOMIC DNA]</scope>
    <source>
        <strain evidence="2">xwS2</strain>
    </source>
</reference>
<proteinExistence type="predicted"/>
<evidence type="ECO:0008006" key="3">
    <source>
        <dbReference type="Google" id="ProtNLM"/>
    </source>
</evidence>
<dbReference type="Pfam" id="PF04350">
    <property type="entry name" value="PilO"/>
    <property type="match status" value="1"/>
</dbReference>
<accession>A0A443ZZS0</accession>
<dbReference type="Gene3D" id="2.30.30.830">
    <property type="match status" value="1"/>
</dbReference>
<evidence type="ECO:0000313" key="1">
    <source>
        <dbReference type="EMBL" id="RWU26615.1"/>
    </source>
</evidence>
<dbReference type="InterPro" id="IPR007445">
    <property type="entry name" value="PilO"/>
</dbReference>
<dbReference type="PANTHER" id="PTHR39555:SF1">
    <property type="entry name" value="TYPE IV PILUS INNER MEMBRANE COMPONENT PILO"/>
    <property type="match status" value="1"/>
</dbReference>
<dbReference type="GO" id="GO:0043107">
    <property type="term" value="P:type IV pilus-dependent motility"/>
    <property type="evidence" value="ECO:0007669"/>
    <property type="project" value="InterPro"/>
</dbReference>
<gene>
    <name evidence="1" type="ORF">DM813_01950</name>
</gene>
<dbReference type="PANTHER" id="PTHR39555">
    <property type="entry name" value="FIMBRIAL ASSEMBLY PROTEIN PILO-LIKE PROTEIN-RELATED"/>
    <property type="match status" value="1"/>
</dbReference>
<comment type="caution">
    <text evidence="1">The sequence shown here is derived from an EMBL/GenBank/DDBJ whole genome shotgun (WGS) entry which is preliminary data.</text>
</comment>
<dbReference type="EMBL" id="QJRG01000033">
    <property type="protein sequence ID" value="RWU26615.1"/>
    <property type="molecule type" value="Genomic_DNA"/>
</dbReference>
<dbReference type="Proteomes" id="UP000288983">
    <property type="component" value="Unassembled WGS sequence"/>
</dbReference>
<dbReference type="Gene3D" id="3.30.70.60">
    <property type="match status" value="1"/>
</dbReference>
<dbReference type="InterPro" id="IPR007446">
    <property type="entry name" value="PilP"/>
</dbReference>
<sequence>MLALAFVFHLRALFLAIEIQGEQTQRLRLELAEKAPEAQQLAVGHARLMAAQLSLEAAHWRLAAGGELAGLVEDIAYQGQSHGVFVEQMEPIQEVLHDHHIEMPIQLRVRGTYAALSGFSQGLAQLPRLIIPQEFDLLPTEGQGPASLQLQVRVSAYRSREQRTATALPEFEPALARPVPGVVRSPFEPASATQQRQYLETLPLDQFELIGSLARRQVRHALLRVGGVVHRLQVGDRLGRDNGRVTRIDEHRVEIAEKVFVPDLGWVERQRTLSLKSSALAG</sequence>
<dbReference type="Pfam" id="PF04351">
    <property type="entry name" value="PilP"/>
    <property type="match status" value="1"/>
</dbReference>